<keyword evidence="2" id="KW-1185">Reference proteome</keyword>
<dbReference type="EMBL" id="JBHRZF010000144">
    <property type="protein sequence ID" value="MFC3861516.1"/>
    <property type="molecule type" value="Genomic_DNA"/>
</dbReference>
<organism evidence="1 2">
    <name type="scientific">Deinococcus antarcticus</name>
    <dbReference type="NCBI Taxonomy" id="1298767"/>
    <lineage>
        <taxon>Bacteria</taxon>
        <taxon>Thermotogati</taxon>
        <taxon>Deinococcota</taxon>
        <taxon>Deinococci</taxon>
        <taxon>Deinococcales</taxon>
        <taxon>Deinococcaceae</taxon>
        <taxon>Deinococcus</taxon>
    </lineage>
</organism>
<name>A0ABV8A865_9DEIO</name>
<reference evidence="2" key="1">
    <citation type="journal article" date="2019" name="Int. J. Syst. Evol. Microbiol.">
        <title>The Global Catalogue of Microorganisms (GCM) 10K type strain sequencing project: providing services to taxonomists for standard genome sequencing and annotation.</title>
        <authorList>
            <consortium name="The Broad Institute Genomics Platform"/>
            <consortium name="The Broad Institute Genome Sequencing Center for Infectious Disease"/>
            <person name="Wu L."/>
            <person name="Ma J."/>
        </authorList>
    </citation>
    <scope>NUCLEOTIDE SEQUENCE [LARGE SCALE GENOMIC DNA]</scope>
    <source>
        <strain evidence="2">CCTCC AB 2013263</strain>
    </source>
</reference>
<evidence type="ECO:0000313" key="1">
    <source>
        <dbReference type="EMBL" id="MFC3861516.1"/>
    </source>
</evidence>
<dbReference type="Proteomes" id="UP001595748">
    <property type="component" value="Unassembled WGS sequence"/>
</dbReference>
<gene>
    <name evidence="1" type="ORF">ACFOPQ_12170</name>
</gene>
<proteinExistence type="predicted"/>
<evidence type="ECO:0000313" key="2">
    <source>
        <dbReference type="Proteomes" id="UP001595748"/>
    </source>
</evidence>
<dbReference type="RefSeq" id="WP_380078492.1">
    <property type="nucleotide sequence ID" value="NZ_JBHRZF010000144.1"/>
</dbReference>
<accession>A0ABV8A865</accession>
<sequence>MARPSVDRLGICYEFKGKAVTRAPCVISPGYGAGAQYVTYTFNNREFYVEYPNLKPNSAPTLNGKTAIEYRRDASFFAIVKGAPVEGETYINCIKTKDGKTDVCVLETD</sequence>
<comment type="caution">
    <text evidence="1">The sequence shown here is derived from an EMBL/GenBank/DDBJ whole genome shotgun (WGS) entry which is preliminary data.</text>
</comment>
<protein>
    <submittedName>
        <fullName evidence="1">Uncharacterized protein</fullName>
    </submittedName>
</protein>